<dbReference type="Proteomes" id="UP000311919">
    <property type="component" value="Unassembled WGS sequence"/>
</dbReference>
<feature type="signal peptide" evidence="1">
    <location>
        <begin position="1"/>
        <end position="18"/>
    </location>
</feature>
<feature type="chain" id="PRO_5021281788" evidence="1">
    <location>
        <begin position="19"/>
        <end position="77"/>
    </location>
</feature>
<dbReference type="InterPro" id="IPR036322">
    <property type="entry name" value="WD40_repeat_dom_sf"/>
</dbReference>
<dbReference type="Gene3D" id="2.130.10.10">
    <property type="entry name" value="YVTN repeat-like/Quinoprotein amine dehydrogenase"/>
    <property type="match status" value="1"/>
</dbReference>
<evidence type="ECO:0000313" key="3">
    <source>
        <dbReference type="Proteomes" id="UP000311919"/>
    </source>
</evidence>
<comment type="caution">
    <text evidence="2">The sequence shown here is derived from an EMBL/GenBank/DDBJ whole genome shotgun (WGS) entry which is preliminary data.</text>
</comment>
<dbReference type="STRING" id="6182.A0A4Z2DB73"/>
<dbReference type="SUPFAM" id="SSF50978">
    <property type="entry name" value="WD40 repeat-like"/>
    <property type="match status" value="1"/>
</dbReference>
<organism evidence="2 3">
    <name type="scientific">Schistosoma japonicum</name>
    <name type="common">Blood fluke</name>
    <dbReference type="NCBI Taxonomy" id="6182"/>
    <lineage>
        <taxon>Eukaryota</taxon>
        <taxon>Metazoa</taxon>
        <taxon>Spiralia</taxon>
        <taxon>Lophotrochozoa</taxon>
        <taxon>Platyhelminthes</taxon>
        <taxon>Trematoda</taxon>
        <taxon>Digenea</taxon>
        <taxon>Strigeidida</taxon>
        <taxon>Schistosomatoidea</taxon>
        <taxon>Schistosomatidae</taxon>
        <taxon>Schistosoma</taxon>
    </lineage>
</organism>
<dbReference type="EMBL" id="SKCS01000185">
    <property type="protein sequence ID" value="TNN13724.1"/>
    <property type="molecule type" value="Genomic_DNA"/>
</dbReference>
<keyword evidence="1" id="KW-0732">Signal</keyword>
<dbReference type="OrthoDB" id="71227at2759"/>
<protein>
    <submittedName>
        <fullName evidence="2">Chromatin assembly factor 1 subunit B</fullName>
    </submittedName>
</protein>
<dbReference type="GO" id="GO:0006335">
    <property type="term" value="P:DNA replication-dependent chromatin assembly"/>
    <property type="evidence" value="ECO:0007669"/>
    <property type="project" value="InterPro"/>
</dbReference>
<gene>
    <name evidence="2" type="ORF">EWB00_002663</name>
</gene>
<dbReference type="InterPro" id="IPR045145">
    <property type="entry name" value="PTHR15271"/>
</dbReference>
<accession>A0A4Z2DB73</accession>
<reference evidence="2 3" key="1">
    <citation type="submission" date="2019-03" db="EMBL/GenBank/DDBJ databases">
        <title>An improved genome assembly of the fluke Schistosoma japonicum.</title>
        <authorList>
            <person name="Hu W."/>
            <person name="Luo F."/>
            <person name="Yin M."/>
            <person name="Mo X."/>
            <person name="Sun C."/>
            <person name="Wu Q."/>
            <person name="Zhu B."/>
            <person name="Xiang M."/>
            <person name="Wang J."/>
            <person name="Wang Y."/>
            <person name="Zhang T."/>
            <person name="Xu B."/>
            <person name="Zheng H."/>
            <person name="Feng Z."/>
        </authorList>
    </citation>
    <scope>NUCLEOTIDE SEQUENCE [LARGE SCALE GENOMIC DNA]</scope>
    <source>
        <strain evidence="2">HuSjv2</strain>
        <tissue evidence="2">Worms</tissue>
    </source>
</reference>
<evidence type="ECO:0000313" key="2">
    <source>
        <dbReference type="EMBL" id="TNN13724.1"/>
    </source>
</evidence>
<evidence type="ECO:0000256" key="1">
    <source>
        <dbReference type="SAM" id="SignalP"/>
    </source>
</evidence>
<feature type="non-terminal residue" evidence="2">
    <location>
        <position position="1"/>
    </location>
</feature>
<dbReference type="PANTHER" id="PTHR15271:SF4">
    <property type="entry name" value="CHROMATIN ASSEMBLY FACTOR 1 SUBUNIT B"/>
    <property type="match status" value="1"/>
</dbReference>
<dbReference type="GO" id="GO:0005634">
    <property type="term" value="C:nucleus"/>
    <property type="evidence" value="ECO:0007669"/>
    <property type="project" value="TreeGrafter"/>
</dbReference>
<proteinExistence type="predicted"/>
<dbReference type="GO" id="GO:0006334">
    <property type="term" value="P:nucleosome assembly"/>
    <property type="evidence" value="ECO:0007669"/>
    <property type="project" value="TreeGrafter"/>
</dbReference>
<dbReference type="GO" id="GO:0033186">
    <property type="term" value="C:CAF-1 complex"/>
    <property type="evidence" value="ECO:0007669"/>
    <property type="project" value="TreeGrafter"/>
</dbReference>
<dbReference type="AlphaFoldDB" id="A0A4Z2DB73"/>
<dbReference type="PANTHER" id="PTHR15271">
    <property type="entry name" value="CHROMATIN ASSEMBLY FACTOR 1 SUBUNIT B"/>
    <property type="match status" value="1"/>
</dbReference>
<keyword evidence="3" id="KW-1185">Reference proteome</keyword>
<sequence length="77" mass="8375">SSLLSLLRIITLLHDVSQLHYQALNDASWSKDGHLVVVCSTDGYCSLIHFARGELGAFYRGTFGAPNPQPIAMETVA</sequence>
<name>A0A4Z2DB73_SCHJA</name>
<dbReference type="InterPro" id="IPR015943">
    <property type="entry name" value="WD40/YVTN_repeat-like_dom_sf"/>
</dbReference>